<dbReference type="SUPFAM" id="SSF51735">
    <property type="entry name" value="NAD(P)-binding Rossmann-fold domains"/>
    <property type="match status" value="1"/>
</dbReference>
<evidence type="ECO:0000259" key="2">
    <source>
        <dbReference type="Pfam" id="PF01370"/>
    </source>
</evidence>
<dbReference type="Pfam" id="PF08338">
    <property type="entry name" value="DUF1731"/>
    <property type="match status" value="1"/>
</dbReference>
<dbReference type="Pfam" id="PF01370">
    <property type="entry name" value="Epimerase"/>
    <property type="match status" value="1"/>
</dbReference>
<dbReference type="PANTHER" id="PTHR11092:SF0">
    <property type="entry name" value="EPIMERASE FAMILY PROTEIN SDR39U1"/>
    <property type="match status" value="1"/>
</dbReference>
<evidence type="ECO:0000259" key="3">
    <source>
        <dbReference type="Pfam" id="PF08338"/>
    </source>
</evidence>
<proteinExistence type="inferred from homology"/>
<organism evidence="4">
    <name type="scientific">uncultured Frankineae bacterium</name>
    <dbReference type="NCBI Taxonomy" id="437475"/>
    <lineage>
        <taxon>Bacteria</taxon>
        <taxon>Bacillati</taxon>
        <taxon>Actinomycetota</taxon>
        <taxon>Actinomycetes</taxon>
        <taxon>Frankiales</taxon>
        <taxon>environmental samples</taxon>
    </lineage>
</organism>
<dbReference type="EMBL" id="CADCUB010000018">
    <property type="protein sequence ID" value="CAA9308202.1"/>
    <property type="molecule type" value="Genomic_DNA"/>
</dbReference>
<dbReference type="InterPro" id="IPR036291">
    <property type="entry name" value="NAD(P)-bd_dom_sf"/>
</dbReference>
<dbReference type="InterPro" id="IPR001509">
    <property type="entry name" value="Epimerase_deHydtase"/>
</dbReference>
<dbReference type="NCBIfam" id="TIGR01777">
    <property type="entry name" value="yfcH"/>
    <property type="match status" value="1"/>
</dbReference>
<gene>
    <name evidence="4" type="ORF">AVDCRST_MAG07-418</name>
</gene>
<name>A0A6J4KL91_9ACTN</name>
<feature type="domain" description="NAD-dependent epimerase/dehydratase" evidence="2">
    <location>
        <begin position="5"/>
        <end position="215"/>
    </location>
</feature>
<dbReference type="Gene3D" id="3.40.50.720">
    <property type="entry name" value="NAD(P)-binding Rossmann-like Domain"/>
    <property type="match status" value="1"/>
</dbReference>
<accession>A0A6J4KL91</accession>
<feature type="domain" description="DUF1731" evidence="3">
    <location>
        <begin position="247"/>
        <end position="293"/>
    </location>
</feature>
<dbReference type="InterPro" id="IPR010099">
    <property type="entry name" value="SDR39U1"/>
</dbReference>
<dbReference type="AlphaFoldDB" id="A0A6J4KL91"/>
<protein>
    <submittedName>
        <fullName evidence="4">Cell division inhibitor</fullName>
    </submittedName>
</protein>
<evidence type="ECO:0000313" key="4">
    <source>
        <dbReference type="EMBL" id="CAA9308202.1"/>
    </source>
</evidence>
<dbReference type="PANTHER" id="PTHR11092">
    <property type="entry name" value="SUGAR NUCLEOTIDE EPIMERASE RELATED"/>
    <property type="match status" value="1"/>
</dbReference>
<evidence type="ECO:0000256" key="1">
    <source>
        <dbReference type="ARBA" id="ARBA00009353"/>
    </source>
</evidence>
<comment type="similarity">
    <text evidence="1">Belongs to the NAD(P)-dependent epimerase/dehydratase family. SDR39U1 subfamily.</text>
</comment>
<sequence length="301" mass="31024">MKIGVTGASGLIGTPLVRSLRAQGHEVVRFVRSGAAGADARAWDPSTRRLAPESLTDLDAVVHLAGAGVGDKRWTAARKRVVLDSRVDGTTAVAEAMAAAQGPRVLLSASAIGWYGDTGDRVTDETGPPGQGFLAEVCRQWEAATAPAQTAGVRVAHLRTGLVLSGEGGLVGKQLLLFKAGLGAPLGSGRQWMSWISLDDEVAAIGHLLTADVEGPVNLVGPAPVTNREFTKALGRAVRRPTLPIPVPGAALGLAVGEFAREGILVGQRLVPAVLSRSGFRFAHADVDTALRAAVRPAAAA</sequence>
<dbReference type="InterPro" id="IPR013549">
    <property type="entry name" value="DUF1731"/>
</dbReference>
<reference evidence="4" key="1">
    <citation type="submission" date="2020-02" db="EMBL/GenBank/DDBJ databases">
        <authorList>
            <person name="Meier V. D."/>
        </authorList>
    </citation>
    <scope>NUCLEOTIDE SEQUENCE</scope>
    <source>
        <strain evidence="4">AVDCRST_MAG07</strain>
    </source>
</reference>